<keyword evidence="2" id="KW-0576">Peroxisome</keyword>
<dbReference type="Gene3D" id="3.90.226.10">
    <property type="entry name" value="2-enoyl-CoA Hydratase, Chain A, domain 1"/>
    <property type="match status" value="1"/>
</dbReference>
<comment type="caution">
    <text evidence="4">The sequence shown here is derived from an EMBL/GenBank/DDBJ whole genome shotgun (WGS) entry which is preliminary data.</text>
</comment>
<dbReference type="SUPFAM" id="SSF52096">
    <property type="entry name" value="ClpP/crotonase"/>
    <property type="match status" value="1"/>
</dbReference>
<dbReference type="InterPro" id="IPR051053">
    <property type="entry name" value="ECH/Chromodomain_protein"/>
</dbReference>
<dbReference type="PANTHER" id="PTHR43684:SF1">
    <property type="entry name" value="ENOYL-COA DELTA ISOMERASE 2"/>
    <property type="match status" value="1"/>
</dbReference>
<evidence type="ECO:0000256" key="2">
    <source>
        <dbReference type="ARBA" id="ARBA00023140"/>
    </source>
</evidence>
<reference evidence="5" key="1">
    <citation type="submission" date="2018-09" db="EMBL/GenBank/DDBJ databases">
        <authorList>
            <person name="Zhu H."/>
        </authorList>
    </citation>
    <scope>NUCLEOTIDE SEQUENCE [LARGE SCALE GENOMIC DNA]</scope>
    <source>
        <strain evidence="5">K1R23-30</strain>
    </source>
</reference>
<comment type="subcellular location">
    <subcellularLocation>
        <location evidence="1">Peroxisome</location>
    </subcellularLocation>
</comment>
<dbReference type="InterPro" id="IPR001753">
    <property type="entry name" value="Enoyl-CoA_hydra/iso"/>
</dbReference>
<dbReference type="CDD" id="cd06558">
    <property type="entry name" value="crotonase-like"/>
    <property type="match status" value="1"/>
</dbReference>
<dbReference type="OrthoDB" id="9797151at2"/>
<dbReference type="InterPro" id="IPR029045">
    <property type="entry name" value="ClpP/crotonase-like_dom_sf"/>
</dbReference>
<dbReference type="Pfam" id="PF00378">
    <property type="entry name" value="ECH_1"/>
    <property type="match status" value="1"/>
</dbReference>
<dbReference type="AlphaFoldDB" id="A0A3A3GFU5"/>
<dbReference type="Proteomes" id="UP000265955">
    <property type="component" value="Unassembled WGS sequence"/>
</dbReference>
<keyword evidence="3" id="KW-0413">Isomerase</keyword>
<dbReference type="PANTHER" id="PTHR43684">
    <property type="match status" value="1"/>
</dbReference>
<evidence type="ECO:0000313" key="5">
    <source>
        <dbReference type="Proteomes" id="UP000265955"/>
    </source>
</evidence>
<dbReference type="EMBL" id="QYUO01000001">
    <property type="protein sequence ID" value="RJF99779.1"/>
    <property type="molecule type" value="Genomic_DNA"/>
</dbReference>
<protein>
    <submittedName>
        <fullName evidence="4">Enoyl-CoA hydratase</fullName>
    </submittedName>
</protein>
<evidence type="ECO:0000256" key="3">
    <source>
        <dbReference type="ARBA" id="ARBA00023235"/>
    </source>
</evidence>
<evidence type="ECO:0000313" key="4">
    <source>
        <dbReference type="EMBL" id="RJF99779.1"/>
    </source>
</evidence>
<evidence type="ECO:0000256" key="1">
    <source>
        <dbReference type="ARBA" id="ARBA00004275"/>
    </source>
</evidence>
<organism evidence="4 5">
    <name type="scientific">Noviherbaspirillum saxi</name>
    <dbReference type="NCBI Taxonomy" id="2320863"/>
    <lineage>
        <taxon>Bacteria</taxon>
        <taxon>Pseudomonadati</taxon>
        <taxon>Pseudomonadota</taxon>
        <taxon>Betaproteobacteria</taxon>
        <taxon>Burkholderiales</taxon>
        <taxon>Oxalobacteraceae</taxon>
        <taxon>Noviherbaspirillum</taxon>
    </lineage>
</organism>
<accession>A0A3A3GFU5</accession>
<sequence>MSIEIEIKNGVFILTMNRPDKKNAITHEMYVAMTEALQRASQQNQVRCVLIKGGKDFTVGNDLDDFKNSPAKDQDAPAFKFVREIMDFDKPIVAAVRGFAVGIGVTILLHCDMVYAARGSAFSLPFLQLGLCPEAAASLLLPRLAGHQRASEMLLIGEGFGAEEAQQAGLVNRVVDDDKVVDIAMAQAIKVAQLPPAAVRLTKALLKQETQEEAALRFRQEGDSFIQLLHSAEAREALEAFFRKRKPDFSRFV</sequence>
<dbReference type="GO" id="GO:0004165">
    <property type="term" value="F:delta(3)-delta(2)-enoyl-CoA isomerase activity"/>
    <property type="evidence" value="ECO:0007669"/>
    <property type="project" value="UniProtKB-ARBA"/>
</dbReference>
<keyword evidence="5" id="KW-1185">Reference proteome</keyword>
<proteinExistence type="predicted"/>
<name>A0A3A3GFU5_9BURK</name>
<dbReference type="RefSeq" id="WP_119769724.1">
    <property type="nucleotide sequence ID" value="NZ_QYUO01000001.1"/>
</dbReference>
<gene>
    <name evidence="4" type="ORF">D3871_15565</name>
</gene>